<reference evidence="1" key="1">
    <citation type="submission" date="2015-07" db="EMBL/GenBank/DDBJ databases">
        <title>Transcriptome Assembly of Anthurium amnicola.</title>
        <authorList>
            <person name="Suzuki J."/>
        </authorList>
    </citation>
    <scope>NUCLEOTIDE SEQUENCE</scope>
</reference>
<dbReference type="AlphaFoldDB" id="A0A1D1ZFE1"/>
<gene>
    <name evidence="1" type="primary">CT55</name>
    <name evidence="1" type="ORF">g.169085</name>
</gene>
<dbReference type="EMBL" id="GDJX01002252">
    <property type="protein sequence ID" value="JAT65684.1"/>
    <property type="molecule type" value="Transcribed_RNA"/>
</dbReference>
<name>A0A1D1ZFE1_9ARAE</name>
<protein>
    <submittedName>
        <fullName evidence="1">Conotoxin Sr5.5</fullName>
    </submittedName>
</protein>
<proteinExistence type="predicted"/>
<accession>A0A1D1ZFE1</accession>
<organism evidence="1">
    <name type="scientific">Anthurium amnicola</name>
    <dbReference type="NCBI Taxonomy" id="1678845"/>
    <lineage>
        <taxon>Eukaryota</taxon>
        <taxon>Viridiplantae</taxon>
        <taxon>Streptophyta</taxon>
        <taxon>Embryophyta</taxon>
        <taxon>Tracheophyta</taxon>
        <taxon>Spermatophyta</taxon>
        <taxon>Magnoliopsida</taxon>
        <taxon>Liliopsida</taxon>
        <taxon>Araceae</taxon>
        <taxon>Pothoideae</taxon>
        <taxon>Potheae</taxon>
        <taxon>Anthurium</taxon>
    </lineage>
</organism>
<evidence type="ECO:0000313" key="1">
    <source>
        <dbReference type="EMBL" id="JAT65684.1"/>
    </source>
</evidence>
<feature type="non-terminal residue" evidence="1">
    <location>
        <position position="1"/>
    </location>
</feature>
<sequence length="151" mass="17522">LNLHIFLFTKKRKPFMMNFKLLFTLLLSLVCLVALVTSKVEDLKNIKIITPKDGDTISKGGSINIKFETTKTQDNEICSIHVILLSPEKYQIYHVLTDQNADGNTHEVTISWDHIKFYQSCFVRIYENYKSADSEQVQRINHDIPINITNY</sequence>